<dbReference type="SMART" id="SM00408">
    <property type="entry name" value="IGc2"/>
    <property type="match status" value="2"/>
</dbReference>
<evidence type="ECO:0000313" key="4">
    <source>
        <dbReference type="Ensembl" id="ENSGACP00000058770.1"/>
    </source>
</evidence>
<feature type="domain" description="Ig-like" evidence="3">
    <location>
        <begin position="35"/>
        <end position="111"/>
    </location>
</feature>
<dbReference type="PANTHER" id="PTHR11481:SF64">
    <property type="entry name" value="FC RECEPTOR-LIKE PROTEIN 4"/>
    <property type="match status" value="1"/>
</dbReference>
<organism evidence="4 5">
    <name type="scientific">Gasterosteus aculeatus aculeatus</name>
    <name type="common">three-spined stickleback</name>
    <dbReference type="NCBI Taxonomy" id="481459"/>
    <lineage>
        <taxon>Eukaryota</taxon>
        <taxon>Metazoa</taxon>
        <taxon>Chordata</taxon>
        <taxon>Craniata</taxon>
        <taxon>Vertebrata</taxon>
        <taxon>Euteleostomi</taxon>
        <taxon>Actinopterygii</taxon>
        <taxon>Neopterygii</taxon>
        <taxon>Teleostei</taxon>
        <taxon>Neoteleostei</taxon>
        <taxon>Acanthomorphata</taxon>
        <taxon>Eupercaria</taxon>
        <taxon>Perciformes</taxon>
        <taxon>Cottioidei</taxon>
        <taxon>Gasterosteales</taxon>
        <taxon>Gasterosteidae</taxon>
        <taxon>Gasterosteus</taxon>
    </lineage>
</organism>
<sequence>SKLLFTLSLHYLVHNNPVWFPVVTQTISMSFLWSPASSVQISPPLEKIFLGDLILLRCGVSTDSEVTWYVNDMEQAQRNHTLKIEAAAPEHSGRYQCQHGNGSKSDDYHINVLGHAPSAALIIRTGQPVVRSGGSVVLQLDYDDGVKGWKCWVNTGEQTKTGHSSLGTIPVILFSSVPASEVCFCFVLLSEKDVWLEMYPLPAVVGVSLTLKCLAWGTDRVTRFVFYKDNSIIQESQHPIYQINNVTESTGGRYKCEATYTYVQRTAGPPYQVVSDGQDVFVQGKRNQHTALLFCGTLYALHTCSSSSRRLLKSAWLLIGSKQRVMTPEESGSYACRFVWTEGRSLLSNVHSCEFLQDTYQYQINDKCGKFNSYLPLKDLSHKHFHSRMFHLCFRSTQRHSNYSYNCDRVGGSSIRGCVCGCGCCLHIL</sequence>
<dbReference type="InterPro" id="IPR003598">
    <property type="entry name" value="Ig_sub2"/>
</dbReference>
<dbReference type="GO" id="GO:0006955">
    <property type="term" value="P:immune response"/>
    <property type="evidence" value="ECO:0007669"/>
    <property type="project" value="TreeGrafter"/>
</dbReference>
<dbReference type="AlphaFoldDB" id="A0AAQ4R6T4"/>
<reference evidence="4" key="2">
    <citation type="submission" date="2025-08" db="UniProtKB">
        <authorList>
            <consortium name="Ensembl"/>
        </authorList>
    </citation>
    <scope>IDENTIFICATION</scope>
</reference>
<dbReference type="CDD" id="cd00096">
    <property type="entry name" value="Ig"/>
    <property type="match status" value="1"/>
</dbReference>
<dbReference type="InterPro" id="IPR050488">
    <property type="entry name" value="Ig_Fc_receptor"/>
</dbReference>
<dbReference type="GO" id="GO:0009897">
    <property type="term" value="C:external side of plasma membrane"/>
    <property type="evidence" value="ECO:0007669"/>
    <property type="project" value="TreeGrafter"/>
</dbReference>
<protein>
    <recommendedName>
        <fullName evidence="3">Ig-like domain-containing protein</fullName>
    </recommendedName>
</protein>
<dbReference type="Ensembl" id="ENSGACT00000040986.1">
    <property type="protein sequence ID" value="ENSGACP00000058770.1"/>
    <property type="gene ID" value="ENSGACG00000030879.1"/>
</dbReference>
<dbReference type="InterPro" id="IPR003599">
    <property type="entry name" value="Ig_sub"/>
</dbReference>
<dbReference type="Pfam" id="PF13927">
    <property type="entry name" value="Ig_3"/>
    <property type="match status" value="1"/>
</dbReference>
<reference evidence="4" key="3">
    <citation type="submission" date="2025-09" db="UniProtKB">
        <authorList>
            <consortium name="Ensembl"/>
        </authorList>
    </citation>
    <scope>IDENTIFICATION</scope>
</reference>
<dbReference type="Pfam" id="PF13895">
    <property type="entry name" value="Ig_2"/>
    <property type="match status" value="1"/>
</dbReference>
<dbReference type="Gene3D" id="2.60.40.10">
    <property type="entry name" value="Immunoglobulins"/>
    <property type="match status" value="2"/>
</dbReference>
<name>A0AAQ4R6T4_GASAC</name>
<dbReference type="SUPFAM" id="SSF48726">
    <property type="entry name" value="Immunoglobulin"/>
    <property type="match status" value="2"/>
</dbReference>
<dbReference type="PROSITE" id="PS50835">
    <property type="entry name" value="IG_LIKE"/>
    <property type="match status" value="1"/>
</dbReference>
<dbReference type="InterPro" id="IPR013783">
    <property type="entry name" value="Ig-like_fold"/>
</dbReference>
<accession>A0AAQ4R6T4</accession>
<keyword evidence="5" id="KW-1185">Reference proteome</keyword>
<evidence type="ECO:0000259" key="3">
    <source>
        <dbReference type="PROSITE" id="PS50835"/>
    </source>
</evidence>
<dbReference type="PANTHER" id="PTHR11481">
    <property type="entry name" value="IMMUNOGLOBULIN FC RECEPTOR"/>
    <property type="match status" value="1"/>
</dbReference>
<dbReference type="GO" id="GO:0004888">
    <property type="term" value="F:transmembrane signaling receptor activity"/>
    <property type="evidence" value="ECO:0007669"/>
    <property type="project" value="TreeGrafter"/>
</dbReference>
<evidence type="ECO:0000256" key="2">
    <source>
        <dbReference type="ARBA" id="ARBA00023157"/>
    </source>
</evidence>
<dbReference type="InterPro" id="IPR036179">
    <property type="entry name" value="Ig-like_dom_sf"/>
</dbReference>
<keyword evidence="1" id="KW-0732">Signal</keyword>
<reference evidence="4 5" key="1">
    <citation type="journal article" date="2021" name="G3 (Bethesda)">
        <title>Improved contiguity of the threespine stickleback genome using long-read sequencing.</title>
        <authorList>
            <person name="Nath S."/>
            <person name="Shaw D.E."/>
            <person name="White M.A."/>
        </authorList>
    </citation>
    <scope>NUCLEOTIDE SEQUENCE [LARGE SCALE GENOMIC DNA]</scope>
    <source>
        <strain evidence="4 5">Lake Benthic</strain>
    </source>
</reference>
<dbReference type="InterPro" id="IPR007110">
    <property type="entry name" value="Ig-like_dom"/>
</dbReference>
<dbReference type="GeneTree" id="ENSGT00440000036191"/>
<dbReference type="GO" id="GO:0007166">
    <property type="term" value="P:cell surface receptor signaling pathway"/>
    <property type="evidence" value="ECO:0007669"/>
    <property type="project" value="TreeGrafter"/>
</dbReference>
<dbReference type="Proteomes" id="UP000007635">
    <property type="component" value="Chromosome V"/>
</dbReference>
<dbReference type="SMART" id="SM00409">
    <property type="entry name" value="IG"/>
    <property type="match status" value="2"/>
</dbReference>
<evidence type="ECO:0000256" key="1">
    <source>
        <dbReference type="ARBA" id="ARBA00022729"/>
    </source>
</evidence>
<keyword evidence="2" id="KW-1015">Disulfide bond</keyword>
<proteinExistence type="predicted"/>
<evidence type="ECO:0000313" key="5">
    <source>
        <dbReference type="Proteomes" id="UP000007635"/>
    </source>
</evidence>